<organism evidence="1 2">
    <name type="scientific">Hoeflea prorocentri</name>
    <dbReference type="NCBI Taxonomy" id="1922333"/>
    <lineage>
        <taxon>Bacteria</taxon>
        <taxon>Pseudomonadati</taxon>
        <taxon>Pseudomonadota</taxon>
        <taxon>Alphaproteobacteria</taxon>
        <taxon>Hyphomicrobiales</taxon>
        <taxon>Rhizobiaceae</taxon>
        <taxon>Hoeflea</taxon>
    </lineage>
</organism>
<keyword evidence="1" id="KW-0449">Lipoprotein</keyword>
<reference evidence="1" key="1">
    <citation type="submission" date="2022-11" db="EMBL/GenBank/DDBJ databases">
        <title>Draft genome sequence of Hoeflea poritis E7-10 and Hoeflea prorocentri PM5-8, separated from scleractinian coral Porites lutea and marine dinoflagellate.</title>
        <authorList>
            <person name="Zhang G."/>
            <person name="Wei Q."/>
            <person name="Cai L."/>
        </authorList>
    </citation>
    <scope>NUCLEOTIDE SEQUENCE</scope>
    <source>
        <strain evidence="1">PM5-8</strain>
    </source>
</reference>
<comment type="caution">
    <text evidence="1">The sequence shown here is derived from an EMBL/GenBank/DDBJ whole genome shotgun (WGS) entry which is preliminary data.</text>
</comment>
<dbReference type="GO" id="GO:0019867">
    <property type="term" value="C:outer membrane"/>
    <property type="evidence" value="ECO:0007669"/>
    <property type="project" value="InterPro"/>
</dbReference>
<dbReference type="Pfam" id="PF04390">
    <property type="entry name" value="LptE"/>
    <property type="match status" value="1"/>
</dbReference>
<keyword evidence="2" id="KW-1185">Reference proteome</keyword>
<dbReference type="AlphaFoldDB" id="A0A9X3UML3"/>
<dbReference type="Proteomes" id="UP001151234">
    <property type="component" value="Unassembled WGS sequence"/>
</dbReference>
<dbReference type="PROSITE" id="PS51257">
    <property type="entry name" value="PROKAR_LIPOPROTEIN"/>
    <property type="match status" value="1"/>
</dbReference>
<dbReference type="GO" id="GO:0043165">
    <property type="term" value="P:Gram-negative-bacterium-type cell outer membrane assembly"/>
    <property type="evidence" value="ECO:0007669"/>
    <property type="project" value="InterPro"/>
</dbReference>
<proteinExistence type="predicted"/>
<protein>
    <submittedName>
        <fullName evidence="1">LPS assembly lipoprotein LptE</fullName>
    </submittedName>
</protein>
<name>A0A9X3UML3_9HYPH</name>
<dbReference type="EMBL" id="JAPJZI010000001">
    <property type="protein sequence ID" value="MDA5400980.1"/>
    <property type="molecule type" value="Genomic_DNA"/>
</dbReference>
<gene>
    <name evidence="1" type="primary">lptE</name>
    <name evidence="1" type="ORF">OQ273_20570</name>
</gene>
<dbReference type="Gene3D" id="3.30.160.150">
    <property type="entry name" value="Lipoprotein like domain"/>
    <property type="match status" value="1"/>
</dbReference>
<evidence type="ECO:0000313" key="1">
    <source>
        <dbReference type="EMBL" id="MDA5400980.1"/>
    </source>
</evidence>
<evidence type="ECO:0000313" key="2">
    <source>
        <dbReference type="Proteomes" id="UP001151234"/>
    </source>
</evidence>
<sequence>MRHILLAVLLVFGVSILQACQVKPLYSTSAGTESKLLSVGINPADDRVEQVLRNRLIFMFSGGKGEPAHPDYTLDLAVAGSASAALREQLTDGITAQRYSAIATYSLRDNKTKEIIGSGKRTVVTFYDQTTQEFANRRALRDAEDRAAGELAEIIRADTAALITR</sequence>
<dbReference type="InterPro" id="IPR007485">
    <property type="entry name" value="LPS_assembly_LptE"/>
</dbReference>
<accession>A0A9X3UML3</accession>
<dbReference type="RefSeq" id="WP_267992794.1">
    <property type="nucleotide sequence ID" value="NZ_JAPJZI010000001.1"/>
</dbReference>